<dbReference type="InterPro" id="IPR051354">
    <property type="entry name" value="Transposase_27_IS1"/>
</dbReference>
<name>A0A6L2R702_9BACT</name>
<accession>A0A6L2R702</accession>
<protein>
    <submittedName>
        <fullName evidence="1">Transposase</fullName>
    </submittedName>
</protein>
<dbReference type="EMBL" id="BLLL01000012">
    <property type="protein sequence ID" value="GFH63341.1"/>
    <property type="molecule type" value="Genomic_DNA"/>
</dbReference>
<dbReference type="InterPro" id="IPR009057">
    <property type="entry name" value="Homeodomain-like_sf"/>
</dbReference>
<dbReference type="PANTHER" id="PTHR33293">
    <property type="entry name" value="INSERTION ELEMENT IS1 1 PROTEIN INSB-RELATED"/>
    <property type="match status" value="1"/>
</dbReference>
<dbReference type="PANTHER" id="PTHR33293:SF1">
    <property type="entry name" value="INSERTION ELEMENT IS1 1 PROTEIN INSB-RELATED"/>
    <property type="match status" value="1"/>
</dbReference>
<gene>
    <name evidence="1" type="ORF">ZNDK_1112</name>
</gene>
<dbReference type="SUPFAM" id="SSF46689">
    <property type="entry name" value="Homeodomain-like"/>
    <property type="match status" value="1"/>
</dbReference>
<reference evidence="1 2" key="1">
    <citation type="journal article" date="2020" name="ISME J.">
        <title>Parallel Reductive Genome Evolution in Desulfovibrio Ectosymbionts Independently Acquired by Trichonympha Protists in the Termite Gut.</title>
        <authorList>
            <person name="Takeuchi M."/>
            <person name="Kuwahara H."/>
            <person name="Murakami T."/>
            <person name="Takahashi K."/>
            <person name="Kajitani R."/>
            <person name="Toyoda A."/>
            <person name="Itoh T."/>
            <person name="Ohkuma M."/>
            <person name="Hongoh Y."/>
        </authorList>
    </citation>
    <scope>NUCLEOTIDE SEQUENCE [LARGE SCALE GENOMIC DNA]</scope>
    <source>
        <strain evidence="1">ZnDsv-02</strain>
    </source>
</reference>
<evidence type="ECO:0000313" key="2">
    <source>
        <dbReference type="Proteomes" id="UP000505077"/>
    </source>
</evidence>
<sequence>MTECPKCGLVKNGCHLGRQRHRCKDCGFQFTRATPKGRPANEKATAVLLYTLGLSLNSIARTLKVSTPAVVRWVRLFAEKIYEKPEPRQVVVVELDEMWQYLRSKKQTLESLLSRYWSAH</sequence>
<dbReference type="AlphaFoldDB" id="A0A6L2R702"/>
<evidence type="ECO:0000313" key="1">
    <source>
        <dbReference type="EMBL" id="GFH63341.1"/>
    </source>
</evidence>
<comment type="caution">
    <text evidence="1">The sequence shown here is derived from an EMBL/GenBank/DDBJ whole genome shotgun (WGS) entry which is preliminary data.</text>
</comment>
<organism evidence="1 2">
    <name type="scientific">Candidatus Desulfovibrio kirbyi</name>
    <dbReference type="NCBI Taxonomy" id="2696086"/>
    <lineage>
        <taxon>Bacteria</taxon>
        <taxon>Pseudomonadati</taxon>
        <taxon>Thermodesulfobacteriota</taxon>
        <taxon>Desulfovibrionia</taxon>
        <taxon>Desulfovibrionales</taxon>
        <taxon>Desulfovibrionaceae</taxon>
        <taxon>Desulfovibrio</taxon>
    </lineage>
</organism>
<proteinExistence type="predicted"/>
<dbReference type="Proteomes" id="UP000505077">
    <property type="component" value="Unassembled WGS sequence"/>
</dbReference>